<evidence type="ECO:0000259" key="8">
    <source>
        <dbReference type="PROSITE" id="PS52035"/>
    </source>
</evidence>
<dbReference type="PROSITE" id="PS52035">
    <property type="entry name" value="PEPTIDASE_M14"/>
    <property type="match status" value="1"/>
</dbReference>
<name>A0A6A0HHD5_HYAAZ</name>
<keyword evidence="4" id="KW-0378">Hydrolase</keyword>
<dbReference type="InterPro" id="IPR000834">
    <property type="entry name" value="Peptidase_M14"/>
</dbReference>
<dbReference type="PANTHER" id="PTHR11705">
    <property type="entry name" value="PROTEASE FAMILY M14 CARBOXYPEPTIDASE A,B"/>
    <property type="match status" value="1"/>
</dbReference>
<evidence type="ECO:0000256" key="4">
    <source>
        <dbReference type="ARBA" id="ARBA00022801"/>
    </source>
</evidence>
<dbReference type="OrthoDB" id="3626597at2759"/>
<comment type="cofactor">
    <cofactor evidence="1">
        <name>Zn(2+)</name>
        <dbReference type="ChEBI" id="CHEBI:29105"/>
    </cofactor>
</comment>
<dbReference type="GO" id="GO:0006508">
    <property type="term" value="P:proteolysis"/>
    <property type="evidence" value="ECO:0007669"/>
    <property type="project" value="UniProtKB-KW"/>
</dbReference>
<accession>A0A6A0HHD5</accession>
<reference evidence="9" key="3">
    <citation type="submission" date="2019-06" db="EMBL/GenBank/DDBJ databases">
        <authorList>
            <person name="Poynton C."/>
            <person name="Hasenbein S."/>
            <person name="Benoit J.B."/>
            <person name="Sepulveda M.S."/>
            <person name="Poelchau M.F."/>
            <person name="Murali S.C."/>
            <person name="Chen S."/>
            <person name="Glastad K.M."/>
            <person name="Werren J.H."/>
            <person name="Vineis J.H."/>
            <person name="Bowen J.L."/>
            <person name="Friedrich M."/>
            <person name="Jones J."/>
            <person name="Robertson H.M."/>
            <person name="Feyereisen R."/>
            <person name="Mechler-Hickson A."/>
            <person name="Mathers N."/>
            <person name="Lee C.E."/>
            <person name="Colbourne J.K."/>
            <person name="Biales A."/>
            <person name="Johnston J.S."/>
            <person name="Wellborn G.A."/>
            <person name="Rosendale A.J."/>
            <person name="Cridge A.G."/>
            <person name="Munoz-Torres M.C."/>
            <person name="Bain P.A."/>
            <person name="Manny A.R."/>
            <person name="Major K.M."/>
            <person name="Lambert F.N."/>
            <person name="Vulpe C.D."/>
            <person name="Tuck P."/>
            <person name="Blalock B.J."/>
            <person name="Lin Y.-Y."/>
            <person name="Smith M.E."/>
            <person name="Ochoa-Acuna H."/>
            <person name="Chen M.-J.M."/>
            <person name="Childers C.P."/>
            <person name="Qu J."/>
            <person name="Dugan S."/>
            <person name="Lee S.L."/>
            <person name="Chao H."/>
            <person name="Dinh H."/>
            <person name="Han Y."/>
            <person name="Doddapaneni H."/>
            <person name="Worley K.C."/>
            <person name="Muzny D.M."/>
            <person name="Gibbs R.A."/>
            <person name="Richards S."/>
        </authorList>
    </citation>
    <scope>NUCLEOTIDE SEQUENCE</scope>
    <source>
        <strain evidence="9">HAZT.00-mixed</strain>
        <tissue evidence="9">Whole organism</tissue>
    </source>
</reference>
<gene>
    <name evidence="9" type="ORF">HAZT_HAZT006310</name>
</gene>
<dbReference type="GO" id="GO:0008270">
    <property type="term" value="F:zinc ion binding"/>
    <property type="evidence" value="ECO:0007669"/>
    <property type="project" value="InterPro"/>
</dbReference>
<dbReference type="AlphaFoldDB" id="A0A6A0HHD5"/>
<dbReference type="Proteomes" id="UP000711488">
    <property type="component" value="Unassembled WGS sequence"/>
</dbReference>
<dbReference type="GO" id="GO:0004181">
    <property type="term" value="F:metallocarboxypeptidase activity"/>
    <property type="evidence" value="ECO:0007669"/>
    <property type="project" value="InterPro"/>
</dbReference>
<dbReference type="Pfam" id="PF00246">
    <property type="entry name" value="Peptidase_M14"/>
    <property type="match status" value="2"/>
</dbReference>
<evidence type="ECO:0000256" key="1">
    <source>
        <dbReference type="ARBA" id="ARBA00001947"/>
    </source>
</evidence>
<evidence type="ECO:0000313" key="9">
    <source>
        <dbReference type="EMBL" id="KAA0204045.1"/>
    </source>
</evidence>
<protein>
    <recommendedName>
        <fullName evidence="8">Peptidase M14 domain-containing protein</fullName>
    </recommendedName>
</protein>
<dbReference type="EMBL" id="JQDR03000090">
    <property type="protein sequence ID" value="KAA0204045.1"/>
    <property type="molecule type" value="Genomic_DNA"/>
</dbReference>
<evidence type="ECO:0000256" key="6">
    <source>
        <dbReference type="ARBA" id="ARBA00023049"/>
    </source>
</evidence>
<keyword evidence="5" id="KW-0862">Zinc</keyword>
<organism evidence="9">
    <name type="scientific">Hyalella azteca</name>
    <name type="common">Amphipod</name>
    <dbReference type="NCBI Taxonomy" id="294128"/>
    <lineage>
        <taxon>Eukaryota</taxon>
        <taxon>Metazoa</taxon>
        <taxon>Ecdysozoa</taxon>
        <taxon>Arthropoda</taxon>
        <taxon>Crustacea</taxon>
        <taxon>Multicrustacea</taxon>
        <taxon>Malacostraca</taxon>
        <taxon>Eumalacostraca</taxon>
        <taxon>Peracarida</taxon>
        <taxon>Amphipoda</taxon>
        <taxon>Senticaudata</taxon>
        <taxon>Talitrida</taxon>
        <taxon>Talitroidea</taxon>
        <taxon>Hyalellidae</taxon>
        <taxon>Hyalella</taxon>
    </lineage>
</organism>
<comment type="similarity">
    <text evidence="2 7">Belongs to the peptidase M14 family.</text>
</comment>
<feature type="active site" description="Proton donor/acceptor" evidence="7">
    <location>
        <position position="82"/>
    </location>
</feature>
<sequence>MRVIGTTHENRSIYVMVVNPQGPTTNAMWIDGGMHAREWLSTAVALRDYRYGQTHEILYPASGTFTDWVVGSLGINLAYVIELPGEGGRGFLASPTDIMPTAKEVLFALKPL</sequence>
<evidence type="ECO:0000256" key="3">
    <source>
        <dbReference type="ARBA" id="ARBA00022670"/>
    </source>
</evidence>
<comment type="caution">
    <text evidence="9">The sequence shown here is derived from an EMBL/GenBank/DDBJ whole genome shotgun (WGS) entry which is preliminary data.</text>
</comment>
<keyword evidence="6" id="KW-0482">Metalloprotease</keyword>
<keyword evidence="3" id="KW-0645">Protease</keyword>
<evidence type="ECO:0000256" key="2">
    <source>
        <dbReference type="ARBA" id="ARBA00005988"/>
    </source>
</evidence>
<dbReference type="SUPFAM" id="SSF53187">
    <property type="entry name" value="Zn-dependent exopeptidases"/>
    <property type="match status" value="2"/>
</dbReference>
<dbReference type="GO" id="GO:0005615">
    <property type="term" value="C:extracellular space"/>
    <property type="evidence" value="ECO:0007669"/>
    <property type="project" value="TreeGrafter"/>
</dbReference>
<reference evidence="9" key="2">
    <citation type="journal article" date="2018" name="Environ. Sci. Technol.">
        <title>The Toxicogenome of Hyalella azteca: A Model for Sediment Ecotoxicology and Evolutionary Toxicology.</title>
        <authorList>
            <person name="Poynton H.C."/>
            <person name="Hasenbein S."/>
            <person name="Benoit J.B."/>
            <person name="Sepulveda M.S."/>
            <person name="Poelchau M.F."/>
            <person name="Hughes D.S.T."/>
            <person name="Murali S.C."/>
            <person name="Chen S."/>
            <person name="Glastad K.M."/>
            <person name="Goodisman M.A.D."/>
            <person name="Werren J.H."/>
            <person name="Vineis J.H."/>
            <person name="Bowen J.L."/>
            <person name="Friedrich M."/>
            <person name="Jones J."/>
            <person name="Robertson H.M."/>
            <person name="Feyereisen R."/>
            <person name="Mechler-Hickson A."/>
            <person name="Mathers N."/>
            <person name="Lee C.E."/>
            <person name="Colbourne J.K."/>
            <person name="Biales A."/>
            <person name="Johnston J.S."/>
            <person name="Wellborn G.A."/>
            <person name="Rosendale A.J."/>
            <person name="Cridge A.G."/>
            <person name="Munoz-Torres M.C."/>
            <person name="Bain P.A."/>
            <person name="Manny A.R."/>
            <person name="Major K.M."/>
            <person name="Lambert F.N."/>
            <person name="Vulpe C.D."/>
            <person name="Tuck P."/>
            <person name="Blalock B.J."/>
            <person name="Lin Y.Y."/>
            <person name="Smith M.E."/>
            <person name="Ochoa-Acuna H."/>
            <person name="Chen M.M."/>
            <person name="Childers C.P."/>
            <person name="Qu J."/>
            <person name="Dugan S."/>
            <person name="Lee S.L."/>
            <person name="Chao H."/>
            <person name="Dinh H."/>
            <person name="Han Y."/>
            <person name="Doddapaneni H."/>
            <person name="Worley K.C."/>
            <person name="Muzny D.M."/>
            <person name="Gibbs R.A."/>
            <person name="Richards S."/>
        </authorList>
    </citation>
    <scope>NUCLEOTIDE SEQUENCE</scope>
    <source>
        <strain evidence="9">HAZT.00-mixed</strain>
        <tissue evidence="9">Whole organism</tissue>
    </source>
</reference>
<proteinExistence type="inferred from homology"/>
<reference evidence="9" key="1">
    <citation type="submission" date="2014-08" db="EMBL/GenBank/DDBJ databases">
        <authorList>
            <person name="Murali S."/>
            <person name="Richards S."/>
            <person name="Bandaranaike D."/>
            <person name="Bellair M."/>
            <person name="Blankenburg K."/>
            <person name="Chao H."/>
            <person name="Dinh H."/>
            <person name="Doddapaneni H."/>
            <person name="Dugan-Rocha S."/>
            <person name="Elkadiri S."/>
            <person name="Gnanaolivu R."/>
            <person name="Hughes D."/>
            <person name="Lee S."/>
            <person name="Li M."/>
            <person name="Ming W."/>
            <person name="Munidasa M."/>
            <person name="Muniz J."/>
            <person name="Nguyen L."/>
            <person name="Osuji N."/>
            <person name="Pu L.-L."/>
            <person name="Puazo M."/>
            <person name="Skinner E."/>
            <person name="Qu C."/>
            <person name="Quiroz J."/>
            <person name="Raj R."/>
            <person name="Weissenberger G."/>
            <person name="Xin Y."/>
            <person name="Zou X."/>
            <person name="Han Y."/>
            <person name="Worley K."/>
            <person name="Muzny D."/>
            <person name="Gibbs R."/>
        </authorList>
    </citation>
    <scope>NUCLEOTIDE SEQUENCE</scope>
    <source>
        <strain evidence="9">HAZT.00-mixed</strain>
        <tissue evidence="9">Whole organism</tissue>
    </source>
</reference>
<evidence type="ECO:0000256" key="7">
    <source>
        <dbReference type="PROSITE-ProRule" id="PRU01379"/>
    </source>
</evidence>
<dbReference type="PANTHER" id="PTHR11705:SF143">
    <property type="entry name" value="SLL0236 PROTEIN"/>
    <property type="match status" value="1"/>
</dbReference>
<feature type="domain" description="Peptidase M14" evidence="8">
    <location>
        <begin position="1"/>
        <end position="112"/>
    </location>
</feature>
<evidence type="ECO:0000256" key="5">
    <source>
        <dbReference type="ARBA" id="ARBA00022833"/>
    </source>
</evidence>
<dbReference type="Gene3D" id="3.40.630.10">
    <property type="entry name" value="Zn peptidases"/>
    <property type="match status" value="2"/>
</dbReference>